<dbReference type="InterPro" id="IPR001680">
    <property type="entry name" value="WD40_rpt"/>
</dbReference>
<organism evidence="3">
    <name type="scientific">Phallusia mammillata</name>
    <dbReference type="NCBI Taxonomy" id="59560"/>
    <lineage>
        <taxon>Eukaryota</taxon>
        <taxon>Metazoa</taxon>
        <taxon>Chordata</taxon>
        <taxon>Tunicata</taxon>
        <taxon>Ascidiacea</taxon>
        <taxon>Phlebobranchia</taxon>
        <taxon>Ascidiidae</taxon>
        <taxon>Phallusia</taxon>
    </lineage>
</organism>
<reference evidence="3" key="1">
    <citation type="submission" date="2020-04" db="EMBL/GenBank/DDBJ databases">
        <authorList>
            <person name="Neveu A P."/>
        </authorList>
    </citation>
    <scope>NUCLEOTIDE SEQUENCE</scope>
    <source>
        <tissue evidence="3">Whole embryo</tissue>
    </source>
</reference>
<dbReference type="Gene3D" id="1.20.1280.50">
    <property type="match status" value="1"/>
</dbReference>
<dbReference type="SMART" id="SM00256">
    <property type="entry name" value="FBOX"/>
    <property type="match status" value="1"/>
</dbReference>
<dbReference type="AlphaFoldDB" id="A0A6F9DDB3"/>
<sequence length="697" mass="79017">MMKSDSSNQADPQNQIEQSSWGFLPEDVLLQIFHLLTCKELGRIAQTCWRWKSISETELLWKRRFIADYKLDSDVKLMPEAKSWRAEYERLSDRAPSQELDKIEEHTDEVLHVAFSHNGMMFSTCSKDAYIKVYNADWPFETVFSSRLGGTNSLFQWKYTQLSQFSPSDTQLLVSGRCAGSNQGGEIVIYNIFAGTFTIQSRVRIVPYDVMGTWLNESHILSARAHIITSSLQCLCEVVLNKSGQEVEYLYQSTVTRSFLFRCNNFATVSYLLVSDLSKPIRQEIRNNYTSDLTSVIHAMHIKNLQQDLHKDASKTDLNKGLLCDGCSNKGFTNQNVKRPKWSSATSLPAKSNCFSFCSKTKEDDSDVEQSELHETNGLLKSCGMNTETNSLQFIEHEPSQLRAEHLHQDVVDHTQEVELPVLYCEKCGKKVNSLFSRQKHSQIFSDIDSSSATSADDDFAGVQLPKRYKLLICFTGQLVCFPHQIGIKMLKQEECSKLADADLGNLLSGNDHNRSALDADTWDHVLEMNGQCVGMTLSPCNRYLYVNVREWIGSWEAILQQNNRAPLESPQISTMIKMVVFDLITMKKVSTMLGHSAVSDVFFLHLSTNDLYVASGSEDSRGYIWDRHYNTSVSSLPHDDVVNCVAVNPRDPSMAVSVSDDKTIKIWRSKAFHRLLNGARAKARNKLRHTSHHLST</sequence>
<feature type="repeat" description="WD" evidence="1">
    <location>
        <begin position="103"/>
        <end position="135"/>
    </location>
</feature>
<dbReference type="GO" id="GO:0019005">
    <property type="term" value="C:SCF ubiquitin ligase complex"/>
    <property type="evidence" value="ECO:0007669"/>
    <property type="project" value="InterPro"/>
</dbReference>
<name>A0A6F9DDB3_9ASCI</name>
<evidence type="ECO:0000313" key="3">
    <source>
        <dbReference type="EMBL" id="CAB3245410.1"/>
    </source>
</evidence>
<dbReference type="PROSITE" id="PS50181">
    <property type="entry name" value="FBOX"/>
    <property type="match status" value="1"/>
</dbReference>
<dbReference type="SUPFAM" id="SSF50978">
    <property type="entry name" value="WD40 repeat-like"/>
    <property type="match status" value="1"/>
</dbReference>
<dbReference type="EMBL" id="LR785124">
    <property type="protein sequence ID" value="CAB3245410.1"/>
    <property type="molecule type" value="mRNA"/>
</dbReference>
<dbReference type="GO" id="GO:0016567">
    <property type="term" value="P:protein ubiquitination"/>
    <property type="evidence" value="ECO:0007669"/>
    <property type="project" value="InterPro"/>
</dbReference>
<dbReference type="InterPro" id="IPR015943">
    <property type="entry name" value="WD40/YVTN_repeat-like_dom_sf"/>
</dbReference>
<dbReference type="Gene3D" id="2.130.10.10">
    <property type="entry name" value="YVTN repeat-like/Quinoprotein amine dehydrogenase"/>
    <property type="match status" value="2"/>
</dbReference>
<feature type="domain" description="F-box" evidence="2">
    <location>
        <begin position="18"/>
        <end position="64"/>
    </location>
</feature>
<evidence type="ECO:0000259" key="2">
    <source>
        <dbReference type="PROSITE" id="PS50181"/>
    </source>
</evidence>
<gene>
    <name evidence="3" type="primary">Fbxw5</name>
</gene>
<accession>A0A6F9DDB3</accession>
<dbReference type="InterPro" id="IPR001810">
    <property type="entry name" value="F-box_dom"/>
</dbReference>
<keyword evidence="1" id="KW-0853">WD repeat</keyword>
<dbReference type="GO" id="GO:0080008">
    <property type="term" value="C:Cul4-RING E3 ubiquitin ligase complex"/>
    <property type="evidence" value="ECO:0007669"/>
    <property type="project" value="InterPro"/>
</dbReference>
<dbReference type="Pfam" id="PF00400">
    <property type="entry name" value="WD40"/>
    <property type="match status" value="3"/>
</dbReference>
<evidence type="ECO:0000256" key="1">
    <source>
        <dbReference type="PROSITE-ProRule" id="PRU00221"/>
    </source>
</evidence>
<dbReference type="SMART" id="SM00320">
    <property type="entry name" value="WD40"/>
    <property type="match status" value="3"/>
</dbReference>
<dbReference type="InterPro" id="IPR036322">
    <property type="entry name" value="WD40_repeat_dom_sf"/>
</dbReference>
<dbReference type="SUPFAM" id="SSF81383">
    <property type="entry name" value="F-box domain"/>
    <property type="match status" value="1"/>
</dbReference>
<dbReference type="PANTHER" id="PTHR20995:SF17">
    <property type="entry name" value="F-BOX_WD REPEAT-CONTAINING PROTEIN 5"/>
    <property type="match status" value="1"/>
</dbReference>
<dbReference type="PANTHER" id="PTHR20995">
    <property type="entry name" value="F-BOX/WD REPEAT-CONTAINING PROTEIN 5"/>
    <property type="match status" value="1"/>
</dbReference>
<feature type="repeat" description="WD" evidence="1">
    <location>
        <begin position="636"/>
        <end position="668"/>
    </location>
</feature>
<dbReference type="Pfam" id="PF12937">
    <property type="entry name" value="F-box-like"/>
    <property type="match status" value="1"/>
</dbReference>
<dbReference type="PROSITE" id="PS50082">
    <property type="entry name" value="WD_REPEATS_2"/>
    <property type="match status" value="2"/>
</dbReference>
<dbReference type="InterPro" id="IPR042508">
    <property type="entry name" value="FBXW5"/>
</dbReference>
<proteinExistence type="evidence at transcript level"/>
<dbReference type="InterPro" id="IPR036047">
    <property type="entry name" value="F-box-like_dom_sf"/>
</dbReference>
<protein>
    <submittedName>
        <fullName evidence="3">F-box/WD repeat-containing protein 5</fullName>
    </submittedName>
</protein>